<keyword evidence="13" id="KW-1185">Reference proteome</keyword>
<dbReference type="GO" id="GO:0005794">
    <property type="term" value="C:Golgi apparatus"/>
    <property type="evidence" value="ECO:0007669"/>
    <property type="project" value="UniProtKB-SubCell"/>
</dbReference>
<dbReference type="OrthoDB" id="158360at2759"/>
<evidence type="ECO:0000256" key="3">
    <source>
        <dbReference type="ARBA" id="ARBA00022927"/>
    </source>
</evidence>
<keyword evidence="2 11" id="KW-0812">Transmembrane</keyword>
<evidence type="ECO:0000256" key="8">
    <source>
        <dbReference type="ARBA" id="ARBA00037862"/>
    </source>
</evidence>
<evidence type="ECO:0000256" key="10">
    <source>
        <dbReference type="PIRNR" id="PIRNR028865"/>
    </source>
</evidence>
<evidence type="ECO:0008006" key="14">
    <source>
        <dbReference type="Google" id="ProtNLM"/>
    </source>
</evidence>
<evidence type="ECO:0000313" key="13">
    <source>
        <dbReference type="Proteomes" id="UP001153620"/>
    </source>
</evidence>
<keyword evidence="5" id="KW-0333">Golgi apparatus</keyword>
<reference evidence="12" key="1">
    <citation type="submission" date="2022-01" db="EMBL/GenBank/DDBJ databases">
        <authorList>
            <person name="King R."/>
        </authorList>
    </citation>
    <scope>NUCLEOTIDE SEQUENCE</scope>
</reference>
<keyword evidence="4 11" id="KW-1133">Transmembrane helix</keyword>
<protein>
    <recommendedName>
        <fullName evidence="14">Golgi SNAP receptor complex member 2</fullName>
    </recommendedName>
</protein>
<gene>
    <name evidence="12" type="ORF">CHIRRI_LOCUS7831</name>
</gene>
<organism evidence="12 13">
    <name type="scientific">Chironomus riparius</name>
    <dbReference type="NCBI Taxonomy" id="315576"/>
    <lineage>
        <taxon>Eukaryota</taxon>
        <taxon>Metazoa</taxon>
        <taxon>Ecdysozoa</taxon>
        <taxon>Arthropoda</taxon>
        <taxon>Hexapoda</taxon>
        <taxon>Insecta</taxon>
        <taxon>Pterygota</taxon>
        <taxon>Neoptera</taxon>
        <taxon>Endopterygota</taxon>
        <taxon>Diptera</taxon>
        <taxon>Nematocera</taxon>
        <taxon>Chironomoidea</taxon>
        <taxon>Chironomidae</taxon>
        <taxon>Chironominae</taxon>
        <taxon>Chironomus</taxon>
    </lineage>
</organism>
<dbReference type="Pfam" id="PF12352">
    <property type="entry name" value="V-SNARE_C"/>
    <property type="match status" value="1"/>
</dbReference>
<reference evidence="12" key="2">
    <citation type="submission" date="2022-10" db="EMBL/GenBank/DDBJ databases">
        <authorList>
            <consortium name="ENA_rothamsted_submissions"/>
            <consortium name="culmorum"/>
            <person name="King R."/>
        </authorList>
    </citation>
    <scope>NUCLEOTIDE SEQUENCE</scope>
</reference>
<evidence type="ECO:0000256" key="2">
    <source>
        <dbReference type="ARBA" id="ARBA00022692"/>
    </source>
</evidence>
<dbReference type="Proteomes" id="UP001153620">
    <property type="component" value="Chromosome 2"/>
</dbReference>
<keyword evidence="6 10" id="KW-0472">Membrane</keyword>
<dbReference type="GO" id="GO:0015031">
    <property type="term" value="P:protein transport"/>
    <property type="evidence" value="ECO:0007669"/>
    <property type="project" value="UniProtKB-KW"/>
</dbReference>
<feature type="transmembrane region" description="Helical" evidence="11">
    <location>
        <begin position="189"/>
        <end position="208"/>
    </location>
</feature>
<dbReference type="GO" id="GO:0005789">
    <property type="term" value="C:endoplasmic reticulum membrane"/>
    <property type="evidence" value="ECO:0007669"/>
    <property type="project" value="TreeGrafter"/>
</dbReference>
<comment type="similarity">
    <text evidence="9 10">Belongs to the GOSR2 family.</text>
</comment>
<dbReference type="InterPro" id="IPR027027">
    <property type="entry name" value="GOSR2/Membrin/Bos1"/>
</dbReference>
<evidence type="ECO:0000256" key="6">
    <source>
        <dbReference type="ARBA" id="ARBA00023136"/>
    </source>
</evidence>
<comment type="subcellular location">
    <subcellularLocation>
        <location evidence="8">Golgi apparatus</location>
        <location evidence="8">cis-Golgi network membrane</location>
        <topology evidence="8">Single-pass type IV membrane protein</topology>
    </subcellularLocation>
</comment>
<dbReference type="GO" id="GO:0000149">
    <property type="term" value="F:SNARE binding"/>
    <property type="evidence" value="ECO:0007669"/>
    <property type="project" value="TreeGrafter"/>
</dbReference>
<sequence>MDALYHTTNKTIHEIQQCFQSLNNPGIDSIAVENEILTKITAVNANCDRLDVLVFKVPAATRSGAKMKVDQLKYDVRHLQTALSLYQQKRQRREAEATEREQLLTRRFQPNADTTIDLDYSLQHNTQMHNAHKGVDEMISTGSNIMDSLKFQRDMLKGARTRMVTIGNTLGLSDHTIRLIERRLTEDKYVMLAGMFVTLCIIGLVIYLCL</sequence>
<comment type="function">
    <text evidence="7 10">Involved in transport of proteins from the cis/medial-Golgi to the trans-Golgi network.</text>
</comment>
<dbReference type="CDD" id="cd15863">
    <property type="entry name" value="SNARE_GS27"/>
    <property type="match status" value="1"/>
</dbReference>
<dbReference type="PIRSF" id="PIRSF028865">
    <property type="entry name" value="Membrin-2"/>
    <property type="match status" value="1"/>
</dbReference>
<dbReference type="EMBL" id="OU895878">
    <property type="protein sequence ID" value="CAG9804954.1"/>
    <property type="molecule type" value="Genomic_DNA"/>
</dbReference>
<dbReference type="GO" id="GO:0012507">
    <property type="term" value="C:ER to Golgi transport vesicle membrane"/>
    <property type="evidence" value="ECO:0007669"/>
    <property type="project" value="TreeGrafter"/>
</dbReference>
<accession>A0A9N9RX37</accession>
<dbReference type="GO" id="GO:0031201">
    <property type="term" value="C:SNARE complex"/>
    <property type="evidence" value="ECO:0007669"/>
    <property type="project" value="TreeGrafter"/>
</dbReference>
<dbReference type="GO" id="GO:0006906">
    <property type="term" value="P:vesicle fusion"/>
    <property type="evidence" value="ECO:0007669"/>
    <property type="project" value="TreeGrafter"/>
</dbReference>
<evidence type="ECO:0000256" key="7">
    <source>
        <dbReference type="ARBA" id="ARBA00037078"/>
    </source>
</evidence>
<proteinExistence type="inferred from homology"/>
<name>A0A9N9RX37_9DIPT</name>
<evidence type="ECO:0000256" key="4">
    <source>
        <dbReference type="ARBA" id="ARBA00022989"/>
    </source>
</evidence>
<dbReference type="PANTHER" id="PTHR21230">
    <property type="entry name" value="VESICLE TRANSPORT V-SNARE PROTEIN VTI1-RELATED"/>
    <property type="match status" value="1"/>
</dbReference>
<keyword evidence="3 10" id="KW-0653">Protein transport</keyword>
<evidence type="ECO:0000256" key="11">
    <source>
        <dbReference type="SAM" id="Phobius"/>
    </source>
</evidence>
<dbReference type="AlphaFoldDB" id="A0A9N9RX37"/>
<dbReference type="GO" id="GO:0005484">
    <property type="term" value="F:SNAP receptor activity"/>
    <property type="evidence" value="ECO:0007669"/>
    <property type="project" value="InterPro"/>
</dbReference>
<keyword evidence="1 10" id="KW-0813">Transport</keyword>
<dbReference type="Gene3D" id="1.20.5.110">
    <property type="match status" value="1"/>
</dbReference>
<evidence type="ECO:0000313" key="12">
    <source>
        <dbReference type="EMBL" id="CAG9804954.1"/>
    </source>
</evidence>
<evidence type="ECO:0000256" key="5">
    <source>
        <dbReference type="ARBA" id="ARBA00023034"/>
    </source>
</evidence>
<dbReference type="SUPFAM" id="SSF58038">
    <property type="entry name" value="SNARE fusion complex"/>
    <property type="match status" value="1"/>
</dbReference>
<dbReference type="GO" id="GO:0031902">
    <property type="term" value="C:late endosome membrane"/>
    <property type="evidence" value="ECO:0007669"/>
    <property type="project" value="TreeGrafter"/>
</dbReference>
<evidence type="ECO:0000256" key="1">
    <source>
        <dbReference type="ARBA" id="ARBA00022448"/>
    </source>
</evidence>
<dbReference type="PANTHER" id="PTHR21230:SF1">
    <property type="entry name" value="GOLGI SNAP RECEPTOR COMPLEX MEMBER 2"/>
    <property type="match status" value="1"/>
</dbReference>
<evidence type="ECO:0000256" key="9">
    <source>
        <dbReference type="ARBA" id="ARBA00038172"/>
    </source>
</evidence>